<keyword evidence="2" id="KW-1133">Transmembrane helix</keyword>
<accession>A0AAV6QCC2</accession>
<evidence type="ECO:0000313" key="3">
    <source>
        <dbReference type="EMBL" id="KAG7485976.1"/>
    </source>
</evidence>
<dbReference type="GO" id="GO:0004888">
    <property type="term" value="F:transmembrane signaling receptor activity"/>
    <property type="evidence" value="ECO:0007669"/>
    <property type="project" value="InterPro"/>
</dbReference>
<evidence type="ECO:0008006" key="5">
    <source>
        <dbReference type="Google" id="ProtNLM"/>
    </source>
</evidence>
<organism evidence="3 4">
    <name type="scientific">Solea senegalensis</name>
    <name type="common">Senegalese sole</name>
    <dbReference type="NCBI Taxonomy" id="28829"/>
    <lineage>
        <taxon>Eukaryota</taxon>
        <taxon>Metazoa</taxon>
        <taxon>Chordata</taxon>
        <taxon>Craniata</taxon>
        <taxon>Vertebrata</taxon>
        <taxon>Euteleostomi</taxon>
        <taxon>Actinopterygii</taxon>
        <taxon>Neopterygii</taxon>
        <taxon>Teleostei</taxon>
        <taxon>Neoteleostei</taxon>
        <taxon>Acanthomorphata</taxon>
        <taxon>Carangaria</taxon>
        <taxon>Pleuronectiformes</taxon>
        <taxon>Pleuronectoidei</taxon>
        <taxon>Soleidae</taxon>
        <taxon>Solea</taxon>
    </lineage>
</organism>
<name>A0AAV6QCC2_SOLSE</name>
<evidence type="ECO:0000313" key="4">
    <source>
        <dbReference type="Proteomes" id="UP000693946"/>
    </source>
</evidence>
<dbReference type="PANTHER" id="PTHR15028">
    <property type="entry name" value="CD72-RELATED"/>
    <property type="match status" value="1"/>
</dbReference>
<protein>
    <recommendedName>
        <fullName evidence="5">C-type lectin domain-containing protein</fullName>
    </recommendedName>
</protein>
<dbReference type="PANTHER" id="PTHR15028:SF6">
    <property type="entry name" value="B-CELL DIFFERENTIATION ANTIGEN CD72"/>
    <property type="match status" value="1"/>
</dbReference>
<feature type="transmembrane region" description="Helical" evidence="2">
    <location>
        <begin position="338"/>
        <end position="356"/>
    </location>
</feature>
<reference evidence="3 4" key="1">
    <citation type="journal article" date="2021" name="Sci. Rep.">
        <title>Chromosome anchoring in Senegalese sole (Solea senegalensis) reveals sex-associated markers and genome rearrangements in flatfish.</title>
        <authorList>
            <person name="Guerrero-Cozar I."/>
            <person name="Gomez-Garrido J."/>
            <person name="Berbel C."/>
            <person name="Martinez-Blanch J.F."/>
            <person name="Alioto T."/>
            <person name="Claros M.G."/>
            <person name="Gagnaire P.A."/>
            <person name="Manchado M."/>
        </authorList>
    </citation>
    <scope>NUCLEOTIDE SEQUENCE [LARGE SCALE GENOMIC DNA]</scope>
    <source>
        <strain evidence="3">Sse05_10M</strain>
    </source>
</reference>
<evidence type="ECO:0000256" key="2">
    <source>
        <dbReference type="SAM" id="Phobius"/>
    </source>
</evidence>
<feature type="transmembrane region" description="Helical" evidence="2">
    <location>
        <begin position="77"/>
        <end position="101"/>
    </location>
</feature>
<dbReference type="AlphaFoldDB" id="A0AAV6QCC2"/>
<evidence type="ECO:0000256" key="1">
    <source>
        <dbReference type="SAM" id="Coils"/>
    </source>
</evidence>
<keyword evidence="2" id="KW-0812">Transmembrane</keyword>
<dbReference type="InterPro" id="IPR039689">
    <property type="entry name" value="CD72"/>
</dbReference>
<proteinExistence type="predicted"/>
<dbReference type="GO" id="GO:0005886">
    <property type="term" value="C:plasma membrane"/>
    <property type="evidence" value="ECO:0007669"/>
    <property type="project" value="InterPro"/>
</dbReference>
<feature type="coiled-coil region" evidence="1">
    <location>
        <begin position="110"/>
        <end position="175"/>
    </location>
</feature>
<sequence length="423" mass="48253">MSDDVYANPSLTKKVRFQIGEKEDGKADFCKNTDNVTIYDNYWPEGSTLPELQDSPTKDQEQINGPSIRRHLRLTTVCLVLLCFLLLAAVTAIAVLVVFMIQDESLKANYNEMKSINANLTVERDELQTNNSEMKSINANLTAERDELQTNNSEMKSINANLTAERDQLQKQIERITCPADWKKVGSGCFFISPLKTIRDSKKFCESHDAQLLTESSLTEQTDLNADIQSIWTFLERRQRKKVTKLVKGTVIGQVRRKMMSQHVYNEADVIEKVHFDEDDKGSKLHIYVSAESLRIYDNPWVESMSSAIPGPAEIRHKAMSVMSETPRKRNHDRCCSVALGAVCLLLLAGIIGIGVQMNKDKTKWDTDRDQLLAVYADLQKTTDQLNSTYTDLRYLLWKKFCQPKPRKCRKLGLTFPDNQDKE</sequence>
<dbReference type="EMBL" id="JAGKHQ010000018">
    <property type="protein sequence ID" value="KAG7485976.1"/>
    <property type="molecule type" value="Genomic_DNA"/>
</dbReference>
<comment type="caution">
    <text evidence="3">The sequence shown here is derived from an EMBL/GenBank/DDBJ whole genome shotgun (WGS) entry which is preliminary data.</text>
</comment>
<keyword evidence="1" id="KW-0175">Coiled coil</keyword>
<dbReference type="Proteomes" id="UP000693946">
    <property type="component" value="Linkage Group LG6"/>
</dbReference>
<gene>
    <name evidence="3" type="ORF">JOB18_022205</name>
</gene>
<keyword evidence="4" id="KW-1185">Reference proteome</keyword>
<keyword evidence="2" id="KW-0472">Membrane</keyword>